<organism evidence="1 2">
    <name type="scientific">Pristionchus entomophagus</name>
    <dbReference type="NCBI Taxonomy" id="358040"/>
    <lineage>
        <taxon>Eukaryota</taxon>
        <taxon>Metazoa</taxon>
        <taxon>Ecdysozoa</taxon>
        <taxon>Nematoda</taxon>
        <taxon>Chromadorea</taxon>
        <taxon>Rhabditida</taxon>
        <taxon>Rhabditina</taxon>
        <taxon>Diplogasteromorpha</taxon>
        <taxon>Diplogasteroidea</taxon>
        <taxon>Neodiplogasteridae</taxon>
        <taxon>Pristionchus</taxon>
    </lineage>
</organism>
<reference evidence="1" key="1">
    <citation type="submission" date="2023-10" db="EMBL/GenBank/DDBJ databases">
        <title>Genome assembly of Pristionchus species.</title>
        <authorList>
            <person name="Yoshida K."/>
            <person name="Sommer R.J."/>
        </authorList>
    </citation>
    <scope>NUCLEOTIDE SEQUENCE</scope>
    <source>
        <strain evidence="1">RS0144</strain>
    </source>
</reference>
<dbReference type="Proteomes" id="UP001432027">
    <property type="component" value="Unassembled WGS sequence"/>
</dbReference>
<sequence>LFLPRISHHCHSLINSQFARLNLDRRFHMGVVVYQMNIQNAVIVDREGRLNLILLNILLRNRDPTNSEDFVLQSTSILSFENPKLSDLQRFS</sequence>
<proteinExistence type="predicted"/>
<accession>A0AAV5SUP5</accession>
<dbReference type="EMBL" id="BTSX01000002">
    <property type="protein sequence ID" value="GMS85808.1"/>
    <property type="molecule type" value="Genomic_DNA"/>
</dbReference>
<feature type="non-terminal residue" evidence="1">
    <location>
        <position position="92"/>
    </location>
</feature>
<evidence type="ECO:0000313" key="2">
    <source>
        <dbReference type="Proteomes" id="UP001432027"/>
    </source>
</evidence>
<dbReference type="AlphaFoldDB" id="A0AAV5SUP5"/>
<keyword evidence="2" id="KW-1185">Reference proteome</keyword>
<gene>
    <name evidence="1" type="ORF">PENTCL1PPCAC_7983</name>
</gene>
<protein>
    <submittedName>
        <fullName evidence="1">Uncharacterized protein</fullName>
    </submittedName>
</protein>
<feature type="non-terminal residue" evidence="1">
    <location>
        <position position="1"/>
    </location>
</feature>
<evidence type="ECO:0000313" key="1">
    <source>
        <dbReference type="EMBL" id="GMS85808.1"/>
    </source>
</evidence>
<name>A0AAV5SUP5_9BILA</name>
<comment type="caution">
    <text evidence="1">The sequence shown here is derived from an EMBL/GenBank/DDBJ whole genome shotgun (WGS) entry which is preliminary data.</text>
</comment>